<name>A0A016WI00_9BILA</name>
<organism evidence="2 3">
    <name type="scientific">Ancylostoma ceylanicum</name>
    <dbReference type="NCBI Taxonomy" id="53326"/>
    <lineage>
        <taxon>Eukaryota</taxon>
        <taxon>Metazoa</taxon>
        <taxon>Ecdysozoa</taxon>
        <taxon>Nematoda</taxon>
        <taxon>Chromadorea</taxon>
        <taxon>Rhabditida</taxon>
        <taxon>Rhabditina</taxon>
        <taxon>Rhabditomorpha</taxon>
        <taxon>Strongyloidea</taxon>
        <taxon>Ancylostomatidae</taxon>
        <taxon>Ancylostomatinae</taxon>
        <taxon>Ancylostoma</taxon>
    </lineage>
</organism>
<comment type="caution">
    <text evidence="2">The sequence shown here is derived from an EMBL/GenBank/DDBJ whole genome shotgun (WGS) entry which is preliminary data.</text>
</comment>
<keyword evidence="3" id="KW-1185">Reference proteome</keyword>
<evidence type="ECO:0000313" key="3">
    <source>
        <dbReference type="Proteomes" id="UP000024635"/>
    </source>
</evidence>
<proteinExistence type="predicted"/>
<evidence type="ECO:0000256" key="1">
    <source>
        <dbReference type="SAM" id="MobiDB-lite"/>
    </source>
</evidence>
<accession>A0A016WI00</accession>
<sequence>MRRYFRSLDTRNSSRSLQSSGRNSTQSAGTRQLQKSEVVTPIKRSSSAPKTPASRLKTPTPLASRMKMKG</sequence>
<dbReference type="Proteomes" id="UP000024635">
    <property type="component" value="Unassembled WGS sequence"/>
</dbReference>
<dbReference type="AlphaFoldDB" id="A0A016WI00"/>
<gene>
    <name evidence="2" type="primary">Acey_s0706.g1693</name>
    <name evidence="2" type="ORF">Y032_0706g1693</name>
</gene>
<reference evidence="3" key="1">
    <citation type="journal article" date="2015" name="Nat. Genet.">
        <title>The genome and transcriptome of the zoonotic hookworm Ancylostoma ceylanicum identify infection-specific gene families.</title>
        <authorList>
            <person name="Schwarz E.M."/>
            <person name="Hu Y."/>
            <person name="Antoshechkin I."/>
            <person name="Miller M.M."/>
            <person name="Sternberg P.W."/>
            <person name="Aroian R.V."/>
        </authorList>
    </citation>
    <scope>NUCLEOTIDE SEQUENCE</scope>
    <source>
        <strain evidence="3">HY135</strain>
    </source>
</reference>
<evidence type="ECO:0000313" key="2">
    <source>
        <dbReference type="EMBL" id="EYC38618.1"/>
    </source>
</evidence>
<feature type="compositionally biased region" description="Polar residues" evidence="1">
    <location>
        <begin position="25"/>
        <end position="49"/>
    </location>
</feature>
<feature type="compositionally biased region" description="Low complexity" evidence="1">
    <location>
        <begin position="11"/>
        <end position="24"/>
    </location>
</feature>
<protein>
    <submittedName>
        <fullName evidence="2">Uncharacterized protein</fullName>
    </submittedName>
</protein>
<feature type="region of interest" description="Disordered" evidence="1">
    <location>
        <begin position="1"/>
        <end position="70"/>
    </location>
</feature>
<dbReference type="OrthoDB" id="10478292at2759"/>
<dbReference type="EMBL" id="JARK01000306">
    <property type="protein sequence ID" value="EYC38618.1"/>
    <property type="molecule type" value="Genomic_DNA"/>
</dbReference>